<evidence type="ECO:0000256" key="3">
    <source>
        <dbReference type="ARBA" id="ARBA00022741"/>
    </source>
</evidence>
<dbReference type="GO" id="GO:0005524">
    <property type="term" value="F:ATP binding"/>
    <property type="evidence" value="ECO:0007669"/>
    <property type="project" value="UniProtKB-KW"/>
</dbReference>
<dbReference type="PANTHER" id="PTHR11136:SF5">
    <property type="entry name" value="FOLYLPOLYGLUTAMATE SYNTHASE, MITOCHONDRIAL"/>
    <property type="match status" value="1"/>
</dbReference>
<evidence type="ECO:0008006" key="7">
    <source>
        <dbReference type="Google" id="ProtNLM"/>
    </source>
</evidence>
<organism evidence="5 6">
    <name type="scientific">Hevea brasiliensis</name>
    <name type="common">Para rubber tree</name>
    <name type="synonym">Siphonia brasiliensis</name>
    <dbReference type="NCBI Taxonomy" id="3981"/>
    <lineage>
        <taxon>Eukaryota</taxon>
        <taxon>Viridiplantae</taxon>
        <taxon>Streptophyta</taxon>
        <taxon>Embryophyta</taxon>
        <taxon>Tracheophyta</taxon>
        <taxon>Spermatophyta</taxon>
        <taxon>Magnoliopsida</taxon>
        <taxon>eudicotyledons</taxon>
        <taxon>Gunneridae</taxon>
        <taxon>Pentapetalae</taxon>
        <taxon>rosids</taxon>
        <taxon>fabids</taxon>
        <taxon>Malpighiales</taxon>
        <taxon>Euphorbiaceae</taxon>
        <taxon>Crotonoideae</taxon>
        <taxon>Micrandreae</taxon>
        <taxon>Hevea</taxon>
    </lineage>
</organism>
<dbReference type="Gene3D" id="3.40.1190.10">
    <property type="entry name" value="Mur-like, catalytic domain"/>
    <property type="match status" value="2"/>
</dbReference>
<protein>
    <recommendedName>
        <fullName evidence="7">Mur ligase central domain-containing protein</fullName>
    </recommendedName>
</protein>
<dbReference type="SUPFAM" id="SSF53623">
    <property type="entry name" value="MurD-like peptide ligases, catalytic domain"/>
    <property type="match status" value="1"/>
</dbReference>
<accession>A0A6A6KLL0</accession>
<comment type="caution">
    <text evidence="5">The sequence shown here is derived from an EMBL/GenBank/DDBJ whole genome shotgun (WGS) entry which is preliminary data.</text>
</comment>
<evidence type="ECO:0000256" key="2">
    <source>
        <dbReference type="ARBA" id="ARBA00022598"/>
    </source>
</evidence>
<evidence type="ECO:0000313" key="5">
    <source>
        <dbReference type="EMBL" id="KAF2289354.1"/>
    </source>
</evidence>
<dbReference type="InterPro" id="IPR001645">
    <property type="entry name" value="Folylpolyglutamate_synth"/>
</dbReference>
<keyword evidence="6" id="KW-1185">Reference proteome</keyword>
<dbReference type="InterPro" id="IPR036565">
    <property type="entry name" value="Mur-like_cat_sf"/>
</dbReference>
<dbReference type="Proteomes" id="UP000467840">
    <property type="component" value="Chromosome 8"/>
</dbReference>
<keyword evidence="2" id="KW-0436">Ligase</keyword>
<dbReference type="GO" id="GO:0004326">
    <property type="term" value="F:tetrahydrofolylpolyglutamate synthase activity"/>
    <property type="evidence" value="ECO:0007669"/>
    <property type="project" value="InterPro"/>
</dbReference>
<evidence type="ECO:0000313" key="6">
    <source>
        <dbReference type="Proteomes" id="UP000467840"/>
    </source>
</evidence>
<dbReference type="EMBL" id="JAAGAX010000016">
    <property type="protein sequence ID" value="KAF2289354.1"/>
    <property type="molecule type" value="Genomic_DNA"/>
</dbReference>
<keyword evidence="4" id="KW-0067">ATP-binding</keyword>
<proteinExistence type="inferred from homology"/>
<comment type="similarity">
    <text evidence="1">Belongs to the folylpolyglutamate synthase family.</text>
</comment>
<dbReference type="PANTHER" id="PTHR11136">
    <property type="entry name" value="FOLYLPOLYGLUTAMATE SYNTHASE-RELATED"/>
    <property type="match status" value="1"/>
</dbReference>
<reference evidence="5 6" key="1">
    <citation type="journal article" date="2020" name="Mol. Plant">
        <title>The Chromosome-Based Rubber Tree Genome Provides New Insights into Spurge Genome Evolution and Rubber Biosynthesis.</title>
        <authorList>
            <person name="Liu J."/>
            <person name="Shi C."/>
            <person name="Shi C.C."/>
            <person name="Li W."/>
            <person name="Zhang Q.J."/>
            <person name="Zhang Y."/>
            <person name="Li K."/>
            <person name="Lu H.F."/>
            <person name="Shi C."/>
            <person name="Zhu S.T."/>
            <person name="Xiao Z.Y."/>
            <person name="Nan H."/>
            <person name="Yue Y."/>
            <person name="Zhu X.G."/>
            <person name="Wu Y."/>
            <person name="Hong X.N."/>
            <person name="Fan G.Y."/>
            <person name="Tong Y."/>
            <person name="Zhang D."/>
            <person name="Mao C.L."/>
            <person name="Liu Y.L."/>
            <person name="Hao S.J."/>
            <person name="Liu W.Q."/>
            <person name="Lv M.Q."/>
            <person name="Zhang H.B."/>
            <person name="Liu Y."/>
            <person name="Hu-Tang G.R."/>
            <person name="Wang J.P."/>
            <person name="Wang J.H."/>
            <person name="Sun Y.H."/>
            <person name="Ni S.B."/>
            <person name="Chen W.B."/>
            <person name="Zhang X.C."/>
            <person name="Jiao Y.N."/>
            <person name="Eichler E.E."/>
            <person name="Li G.H."/>
            <person name="Liu X."/>
            <person name="Gao L.Z."/>
        </authorList>
    </citation>
    <scope>NUCLEOTIDE SEQUENCE [LARGE SCALE GENOMIC DNA]</scope>
    <source>
        <strain evidence="6">cv. GT1</strain>
        <tissue evidence="5">Leaf</tissue>
    </source>
</reference>
<dbReference type="GO" id="GO:0005829">
    <property type="term" value="C:cytosol"/>
    <property type="evidence" value="ECO:0007669"/>
    <property type="project" value="TreeGrafter"/>
</dbReference>
<sequence>MINCTSLEPKPQDDEQTKTIEVWLLSEPDSTLTLGLKSSGPDYTHPLWQDFQDPMDVEQQEAIQNVVPPNPENEQGPWYKHLYGVLHLFCTSTMNLFPGYIKGKVPLEVSYCMYVSLQILDLEEHIAELKIIHVAGTKGKGSTCSFCEAILRECGFRTGLFTSPHLIDVRERFRIDGLDISEDKFFIVFLGLLESMLKIKEPVVCGITPLGMDHTEVLGDTLGQIASHKAGIFKPQIPAFTVHQLSEAMDVLHEKANELAVPLKVVEPLDERKLEGLKLSLSGDHQYTNAGLAVFLCILRGLATARLSGRAQVVYDSSSNCHSSLELAENSSGDLIFYLDGAHSPESIEVCAKWFSSAVQESKQLPKLLSSFHDVEITNEVWANGYIQSERGSTAESNKISKKVKFYSQ</sequence>
<dbReference type="GO" id="GO:0005739">
    <property type="term" value="C:mitochondrion"/>
    <property type="evidence" value="ECO:0007669"/>
    <property type="project" value="TreeGrafter"/>
</dbReference>
<evidence type="ECO:0000256" key="1">
    <source>
        <dbReference type="ARBA" id="ARBA00008276"/>
    </source>
</evidence>
<evidence type="ECO:0000256" key="4">
    <source>
        <dbReference type="ARBA" id="ARBA00022840"/>
    </source>
</evidence>
<keyword evidence="3" id="KW-0547">Nucleotide-binding</keyword>
<name>A0A6A6KLL0_HEVBR</name>
<dbReference type="AlphaFoldDB" id="A0A6A6KLL0"/>
<gene>
    <name evidence="5" type="ORF">GH714_035243</name>
</gene>